<name>A0AAV9DBA3_ACOCL</name>
<evidence type="ECO:0000313" key="2">
    <source>
        <dbReference type="Proteomes" id="UP001180020"/>
    </source>
</evidence>
<dbReference type="EMBL" id="JAUJYO010000014">
    <property type="protein sequence ID" value="KAK1298166.1"/>
    <property type="molecule type" value="Genomic_DNA"/>
</dbReference>
<comment type="caution">
    <text evidence="1">The sequence shown here is derived from an EMBL/GenBank/DDBJ whole genome shotgun (WGS) entry which is preliminary data.</text>
</comment>
<dbReference type="InterPro" id="IPR053350">
    <property type="entry name" value="CV_Inducer"/>
</dbReference>
<organism evidence="1 2">
    <name type="scientific">Acorus calamus</name>
    <name type="common">Sweet flag</name>
    <dbReference type="NCBI Taxonomy" id="4465"/>
    <lineage>
        <taxon>Eukaryota</taxon>
        <taxon>Viridiplantae</taxon>
        <taxon>Streptophyta</taxon>
        <taxon>Embryophyta</taxon>
        <taxon>Tracheophyta</taxon>
        <taxon>Spermatophyta</taxon>
        <taxon>Magnoliopsida</taxon>
        <taxon>Liliopsida</taxon>
        <taxon>Acoraceae</taxon>
        <taxon>Acorus</taxon>
    </lineage>
</organism>
<keyword evidence="2" id="KW-1185">Reference proteome</keyword>
<dbReference type="PANTHER" id="PTHR37210:SF2">
    <property type="entry name" value="PROTEIN CHLOROPLAST VESICULATION"/>
    <property type="match status" value="1"/>
</dbReference>
<protein>
    <submittedName>
        <fullName evidence="1">Uncharacterized protein</fullName>
    </submittedName>
</protein>
<proteinExistence type="predicted"/>
<dbReference type="AlphaFoldDB" id="A0AAV9DBA3"/>
<dbReference type="Proteomes" id="UP001180020">
    <property type="component" value="Unassembled WGS sequence"/>
</dbReference>
<reference evidence="1" key="2">
    <citation type="submission" date="2023-06" db="EMBL/GenBank/DDBJ databases">
        <authorList>
            <person name="Ma L."/>
            <person name="Liu K.-W."/>
            <person name="Li Z."/>
            <person name="Hsiao Y.-Y."/>
            <person name="Qi Y."/>
            <person name="Fu T."/>
            <person name="Tang G."/>
            <person name="Zhang D."/>
            <person name="Sun W.-H."/>
            <person name="Liu D.-K."/>
            <person name="Li Y."/>
            <person name="Chen G.-Z."/>
            <person name="Liu X.-D."/>
            <person name="Liao X.-Y."/>
            <person name="Jiang Y.-T."/>
            <person name="Yu X."/>
            <person name="Hao Y."/>
            <person name="Huang J."/>
            <person name="Zhao X.-W."/>
            <person name="Ke S."/>
            <person name="Chen Y.-Y."/>
            <person name="Wu W.-L."/>
            <person name="Hsu J.-L."/>
            <person name="Lin Y.-F."/>
            <person name="Huang M.-D."/>
            <person name="Li C.-Y."/>
            <person name="Huang L."/>
            <person name="Wang Z.-W."/>
            <person name="Zhao X."/>
            <person name="Zhong W.-Y."/>
            <person name="Peng D.-H."/>
            <person name="Ahmad S."/>
            <person name="Lan S."/>
            <person name="Zhang J.-S."/>
            <person name="Tsai W.-C."/>
            <person name="Van De Peer Y."/>
            <person name="Liu Z.-J."/>
        </authorList>
    </citation>
    <scope>NUCLEOTIDE SEQUENCE</scope>
    <source>
        <strain evidence="1">CP</strain>
        <tissue evidence="1">Leaves</tissue>
    </source>
</reference>
<sequence length="141" mass="14877">MKIKSNKTSQKMAISINCCLNVSSPTPSPNPPSIPPSMWRNRCLTTAACVIIGSTAVGFTASAEDLIVTVRSEGNSVRWSDRRRCPPWHANSLENVMPENLPRPTARRRVESVSAVDQAAPAVGGGGGNLVVGGGQGCYSL</sequence>
<evidence type="ECO:0000313" key="1">
    <source>
        <dbReference type="EMBL" id="KAK1298166.1"/>
    </source>
</evidence>
<dbReference type="PANTHER" id="PTHR37210">
    <property type="entry name" value="EXPRESSED PROTEIN"/>
    <property type="match status" value="1"/>
</dbReference>
<accession>A0AAV9DBA3</accession>
<reference evidence="1" key="1">
    <citation type="journal article" date="2023" name="Nat. Commun.">
        <title>Diploid and tetraploid genomes of Acorus and the evolution of monocots.</title>
        <authorList>
            <person name="Ma L."/>
            <person name="Liu K.W."/>
            <person name="Li Z."/>
            <person name="Hsiao Y.Y."/>
            <person name="Qi Y."/>
            <person name="Fu T."/>
            <person name="Tang G.D."/>
            <person name="Zhang D."/>
            <person name="Sun W.H."/>
            <person name="Liu D.K."/>
            <person name="Li Y."/>
            <person name="Chen G.Z."/>
            <person name="Liu X.D."/>
            <person name="Liao X.Y."/>
            <person name="Jiang Y.T."/>
            <person name="Yu X."/>
            <person name="Hao Y."/>
            <person name="Huang J."/>
            <person name="Zhao X.W."/>
            <person name="Ke S."/>
            <person name="Chen Y.Y."/>
            <person name="Wu W.L."/>
            <person name="Hsu J.L."/>
            <person name="Lin Y.F."/>
            <person name="Huang M.D."/>
            <person name="Li C.Y."/>
            <person name="Huang L."/>
            <person name="Wang Z.W."/>
            <person name="Zhao X."/>
            <person name="Zhong W.Y."/>
            <person name="Peng D.H."/>
            <person name="Ahmad S."/>
            <person name="Lan S."/>
            <person name="Zhang J.S."/>
            <person name="Tsai W.C."/>
            <person name="Van de Peer Y."/>
            <person name="Liu Z.J."/>
        </authorList>
    </citation>
    <scope>NUCLEOTIDE SEQUENCE</scope>
    <source>
        <strain evidence="1">CP</strain>
    </source>
</reference>
<gene>
    <name evidence="1" type="ORF">QJS10_CPB14g01135</name>
</gene>